<sequence>MKVSSRQKVRKGVTKRTRTFEEKKALNLKFYFKAMLHNRHFQLLYVHRLKFELKYFKINFYNLCGFLLSAQIQIRKLTFKI</sequence>
<comment type="caution">
    <text evidence="1">The sequence shown here is derived from an EMBL/GenBank/DDBJ whole genome shotgun (WGS) entry which is preliminary data.</text>
</comment>
<gene>
    <name evidence="1" type="ORF">BpHYR1_049482</name>
</gene>
<accession>A0A3M7RDT4</accession>
<reference evidence="1 2" key="1">
    <citation type="journal article" date="2018" name="Sci. Rep.">
        <title>Genomic signatures of local adaptation to the degree of environmental predictability in rotifers.</title>
        <authorList>
            <person name="Franch-Gras L."/>
            <person name="Hahn C."/>
            <person name="Garcia-Roger E.M."/>
            <person name="Carmona M.J."/>
            <person name="Serra M."/>
            <person name="Gomez A."/>
        </authorList>
    </citation>
    <scope>NUCLEOTIDE SEQUENCE [LARGE SCALE GENOMIC DNA]</scope>
    <source>
        <strain evidence="1">HYR1</strain>
    </source>
</reference>
<organism evidence="1 2">
    <name type="scientific">Brachionus plicatilis</name>
    <name type="common">Marine rotifer</name>
    <name type="synonym">Brachionus muelleri</name>
    <dbReference type="NCBI Taxonomy" id="10195"/>
    <lineage>
        <taxon>Eukaryota</taxon>
        <taxon>Metazoa</taxon>
        <taxon>Spiralia</taxon>
        <taxon>Gnathifera</taxon>
        <taxon>Rotifera</taxon>
        <taxon>Eurotatoria</taxon>
        <taxon>Monogononta</taxon>
        <taxon>Pseudotrocha</taxon>
        <taxon>Ploima</taxon>
        <taxon>Brachionidae</taxon>
        <taxon>Brachionus</taxon>
    </lineage>
</organism>
<protein>
    <submittedName>
        <fullName evidence="1">Uncharacterized protein</fullName>
    </submittedName>
</protein>
<dbReference type="AlphaFoldDB" id="A0A3M7RDT4"/>
<dbReference type="EMBL" id="REGN01003627">
    <property type="protein sequence ID" value="RNA21686.1"/>
    <property type="molecule type" value="Genomic_DNA"/>
</dbReference>
<keyword evidence="2" id="KW-1185">Reference proteome</keyword>
<proteinExistence type="predicted"/>
<evidence type="ECO:0000313" key="1">
    <source>
        <dbReference type="EMBL" id="RNA21686.1"/>
    </source>
</evidence>
<evidence type="ECO:0000313" key="2">
    <source>
        <dbReference type="Proteomes" id="UP000276133"/>
    </source>
</evidence>
<name>A0A3M7RDT4_BRAPC</name>
<dbReference type="Proteomes" id="UP000276133">
    <property type="component" value="Unassembled WGS sequence"/>
</dbReference>